<organism evidence="2 3">
    <name type="scientific">Mugilogobius chulae</name>
    <name type="common">yellowstripe goby</name>
    <dbReference type="NCBI Taxonomy" id="88201"/>
    <lineage>
        <taxon>Eukaryota</taxon>
        <taxon>Metazoa</taxon>
        <taxon>Chordata</taxon>
        <taxon>Craniata</taxon>
        <taxon>Vertebrata</taxon>
        <taxon>Euteleostomi</taxon>
        <taxon>Actinopterygii</taxon>
        <taxon>Neopterygii</taxon>
        <taxon>Teleostei</taxon>
        <taxon>Neoteleostei</taxon>
        <taxon>Acanthomorphata</taxon>
        <taxon>Gobiaria</taxon>
        <taxon>Gobiiformes</taxon>
        <taxon>Gobioidei</taxon>
        <taxon>Gobiidae</taxon>
        <taxon>Gobionellinae</taxon>
        <taxon>Mugilogobius</taxon>
    </lineage>
</organism>
<dbReference type="EMBL" id="JBBPFD010000005">
    <property type="protein sequence ID" value="KAK7925708.1"/>
    <property type="molecule type" value="Genomic_DNA"/>
</dbReference>
<name>A0AAW0PNJ6_9GOBI</name>
<proteinExistence type="predicted"/>
<sequence length="114" mass="13011">MSSDQEDRQETFKYQGEETPSTWPYYLDMHEEIGCRPAITPPVLVASCMSSQITSDNVQQTTMAPRLAPHAVLDPVRHPRSPHPVRDPAPHPRDRVLPLHPCRKNVKLMMQSPF</sequence>
<evidence type="ECO:0000256" key="1">
    <source>
        <dbReference type="SAM" id="MobiDB-lite"/>
    </source>
</evidence>
<feature type="compositionally biased region" description="Basic and acidic residues" evidence="1">
    <location>
        <begin position="84"/>
        <end position="97"/>
    </location>
</feature>
<dbReference type="AlphaFoldDB" id="A0AAW0PNJ6"/>
<reference evidence="3" key="1">
    <citation type="submission" date="2024-04" db="EMBL/GenBank/DDBJ databases">
        <title>Salinicola lusitanus LLJ914,a marine bacterium isolated from the Okinawa Trough.</title>
        <authorList>
            <person name="Li J."/>
        </authorList>
    </citation>
    <scope>NUCLEOTIDE SEQUENCE [LARGE SCALE GENOMIC DNA]</scope>
</reference>
<feature type="region of interest" description="Disordered" evidence="1">
    <location>
        <begin position="74"/>
        <end position="98"/>
    </location>
</feature>
<accession>A0AAW0PNJ6</accession>
<dbReference type="Proteomes" id="UP001460270">
    <property type="component" value="Unassembled WGS sequence"/>
</dbReference>
<keyword evidence="3" id="KW-1185">Reference proteome</keyword>
<gene>
    <name evidence="2" type="ORF">WMY93_008018</name>
</gene>
<protein>
    <submittedName>
        <fullName evidence="2">Uncharacterized protein</fullName>
    </submittedName>
</protein>
<evidence type="ECO:0000313" key="2">
    <source>
        <dbReference type="EMBL" id="KAK7925708.1"/>
    </source>
</evidence>
<comment type="caution">
    <text evidence="2">The sequence shown here is derived from an EMBL/GenBank/DDBJ whole genome shotgun (WGS) entry which is preliminary data.</text>
</comment>
<evidence type="ECO:0000313" key="3">
    <source>
        <dbReference type="Proteomes" id="UP001460270"/>
    </source>
</evidence>